<reference evidence="10" key="1">
    <citation type="submission" date="2021-08" db="EMBL/GenBank/DDBJ databases">
        <authorList>
            <person name="Zhang H."/>
            <person name="Xu M."/>
            <person name="Yu Z."/>
            <person name="Yang L."/>
            <person name="Cai Y."/>
        </authorList>
    </citation>
    <scope>NUCLEOTIDE SEQUENCE</scope>
    <source>
        <strain evidence="10">CHL1</strain>
    </source>
</reference>
<feature type="transmembrane region" description="Helical" evidence="9">
    <location>
        <begin position="79"/>
        <end position="96"/>
    </location>
</feature>
<dbReference type="PANTHER" id="PTHR30574">
    <property type="entry name" value="INNER MEMBRANE PROTEIN YEDE"/>
    <property type="match status" value="1"/>
</dbReference>
<comment type="subcellular location">
    <subcellularLocation>
        <location evidence="1">Cell inner membrane</location>
        <topology evidence="1">Multi-pass membrane protein</topology>
    </subcellularLocation>
</comment>
<comment type="similarity">
    <text evidence="8">Belongs to the TsuA/YedE (TC 9.B.102) family.</text>
</comment>
<evidence type="ECO:0000313" key="11">
    <source>
        <dbReference type="Proteomes" id="UP000825701"/>
    </source>
</evidence>
<feature type="transmembrane region" description="Helical" evidence="9">
    <location>
        <begin position="49"/>
        <end position="67"/>
    </location>
</feature>
<evidence type="ECO:0000256" key="3">
    <source>
        <dbReference type="ARBA" id="ARBA00022475"/>
    </source>
</evidence>
<keyword evidence="4" id="KW-0997">Cell inner membrane</keyword>
<dbReference type="Pfam" id="PF04143">
    <property type="entry name" value="Sulf_transp"/>
    <property type="match status" value="1"/>
</dbReference>
<dbReference type="Proteomes" id="UP000825701">
    <property type="component" value="Chromosome"/>
</dbReference>
<evidence type="ECO:0000256" key="6">
    <source>
        <dbReference type="ARBA" id="ARBA00022989"/>
    </source>
</evidence>
<evidence type="ECO:0000313" key="10">
    <source>
        <dbReference type="EMBL" id="QZO02354.1"/>
    </source>
</evidence>
<dbReference type="PANTHER" id="PTHR30574:SF1">
    <property type="entry name" value="SULPHUR TRANSPORT DOMAIN-CONTAINING PROTEIN"/>
    <property type="match status" value="1"/>
</dbReference>
<dbReference type="InterPro" id="IPR007272">
    <property type="entry name" value="Sulf_transp_TsuA/YedE"/>
</dbReference>
<organism evidence="10 11">
    <name type="scientific">Chenggangzhangella methanolivorans</name>
    <dbReference type="NCBI Taxonomy" id="1437009"/>
    <lineage>
        <taxon>Bacteria</taxon>
        <taxon>Pseudomonadati</taxon>
        <taxon>Pseudomonadota</taxon>
        <taxon>Alphaproteobacteria</taxon>
        <taxon>Hyphomicrobiales</taxon>
        <taxon>Methylopilaceae</taxon>
        <taxon>Chenggangzhangella</taxon>
    </lineage>
</organism>
<evidence type="ECO:0000256" key="7">
    <source>
        <dbReference type="ARBA" id="ARBA00023136"/>
    </source>
</evidence>
<protein>
    <submittedName>
        <fullName evidence="10">YeeE/YedE family protein</fullName>
    </submittedName>
</protein>
<keyword evidence="5 9" id="KW-0812">Transmembrane</keyword>
<dbReference type="EMBL" id="CP081869">
    <property type="protein sequence ID" value="QZO02354.1"/>
    <property type="molecule type" value="Genomic_DNA"/>
</dbReference>
<accession>A0A9E6RCI9</accession>
<gene>
    <name evidence="10" type="ORF">K6K41_12465</name>
</gene>
<evidence type="ECO:0000256" key="1">
    <source>
        <dbReference type="ARBA" id="ARBA00004429"/>
    </source>
</evidence>
<keyword evidence="11" id="KW-1185">Reference proteome</keyword>
<dbReference type="AlphaFoldDB" id="A0A9E6RCI9"/>
<dbReference type="GO" id="GO:0005886">
    <property type="term" value="C:plasma membrane"/>
    <property type="evidence" value="ECO:0007669"/>
    <property type="project" value="UniProtKB-SubCell"/>
</dbReference>
<keyword evidence="7 9" id="KW-0472">Membrane</keyword>
<keyword evidence="2" id="KW-0813">Transport</keyword>
<dbReference type="RefSeq" id="WP_261405730.1">
    <property type="nucleotide sequence ID" value="NZ_CP081869.1"/>
</dbReference>
<dbReference type="KEGG" id="cmet:K6K41_12465"/>
<name>A0A9E6RCI9_9HYPH</name>
<evidence type="ECO:0000256" key="2">
    <source>
        <dbReference type="ARBA" id="ARBA00022448"/>
    </source>
</evidence>
<proteinExistence type="inferred from homology"/>
<keyword evidence="3" id="KW-1003">Cell membrane</keyword>
<evidence type="ECO:0000256" key="9">
    <source>
        <dbReference type="SAM" id="Phobius"/>
    </source>
</evidence>
<evidence type="ECO:0000256" key="4">
    <source>
        <dbReference type="ARBA" id="ARBA00022519"/>
    </source>
</evidence>
<feature type="transmembrane region" description="Helical" evidence="9">
    <location>
        <begin position="116"/>
        <end position="136"/>
    </location>
</feature>
<evidence type="ECO:0000256" key="8">
    <source>
        <dbReference type="ARBA" id="ARBA00035655"/>
    </source>
</evidence>
<sequence length="139" mass="13885">MADFLPSLLGGMAIGLAAAMLLALNGRVAGVSGIVSGLWRRTDTGPMTSLAFVIGLVLGPVLFLAVFGTFPKIEIGTPLWLLALGGLLVGYGSRLGSGCTSGHGVIGLARLSPRSMAAVATFLTTAVATVAAMRAAGLS</sequence>
<keyword evidence="6 9" id="KW-1133">Transmembrane helix</keyword>
<evidence type="ECO:0000256" key="5">
    <source>
        <dbReference type="ARBA" id="ARBA00022692"/>
    </source>
</evidence>